<feature type="domain" description="Response regulatory" evidence="5">
    <location>
        <begin position="3"/>
        <end position="119"/>
    </location>
</feature>
<dbReference type="Pfam" id="PF00196">
    <property type="entry name" value="GerE"/>
    <property type="match status" value="1"/>
</dbReference>
<dbReference type="SMART" id="SM00421">
    <property type="entry name" value="HTH_LUXR"/>
    <property type="match status" value="1"/>
</dbReference>
<evidence type="ECO:0000259" key="4">
    <source>
        <dbReference type="PROSITE" id="PS50043"/>
    </source>
</evidence>
<dbReference type="CDD" id="cd06170">
    <property type="entry name" value="LuxR_C_like"/>
    <property type="match status" value="1"/>
</dbReference>
<sequence>MSKILIVDDYPILTIGLRHLLRQVVNEAECVQVHSFRRASEIMSTDRFDLVVMDLSAPGCGTVKAVERLLLFQPDVRILVFTRLDEYAYALPFLRAGASGFVSKAVSLEELRHAIQTVFVQRRIYLGEGVREKMLNVFVDRYPDGGEEIMQLTEREMEVIQLIWTGKRMAEISGILNLSLSTVFAYRKRILGKMGVCTVSEAILKYEQFVNQNNS</sequence>
<gene>
    <name evidence="6" type="ORF">SAMN04488090_5034</name>
</gene>
<proteinExistence type="predicted"/>
<dbReference type="GO" id="GO:0000160">
    <property type="term" value="P:phosphorelay signal transduction system"/>
    <property type="evidence" value="ECO:0007669"/>
    <property type="project" value="InterPro"/>
</dbReference>
<feature type="domain" description="HTH luxR-type" evidence="4">
    <location>
        <begin position="145"/>
        <end position="210"/>
    </location>
</feature>
<organism evidence="6 7">
    <name type="scientific">Siphonobacter aquaeclarae</name>
    <dbReference type="NCBI Taxonomy" id="563176"/>
    <lineage>
        <taxon>Bacteria</taxon>
        <taxon>Pseudomonadati</taxon>
        <taxon>Bacteroidota</taxon>
        <taxon>Cytophagia</taxon>
        <taxon>Cytophagales</taxon>
        <taxon>Cytophagaceae</taxon>
        <taxon>Siphonobacter</taxon>
    </lineage>
</organism>
<dbReference type="GO" id="GO:0003677">
    <property type="term" value="F:DNA binding"/>
    <property type="evidence" value="ECO:0007669"/>
    <property type="project" value="UniProtKB-KW"/>
</dbReference>
<dbReference type="PROSITE" id="PS50043">
    <property type="entry name" value="HTH_LUXR_2"/>
    <property type="match status" value="1"/>
</dbReference>
<keyword evidence="2 6" id="KW-0238">DNA-binding</keyword>
<dbReference type="SMART" id="SM00448">
    <property type="entry name" value="REC"/>
    <property type="match status" value="1"/>
</dbReference>
<dbReference type="InterPro" id="IPR058245">
    <property type="entry name" value="NreC/VraR/RcsB-like_REC"/>
</dbReference>
<evidence type="ECO:0000256" key="3">
    <source>
        <dbReference type="PROSITE-ProRule" id="PRU00169"/>
    </source>
</evidence>
<dbReference type="InterPro" id="IPR036388">
    <property type="entry name" value="WH-like_DNA-bd_sf"/>
</dbReference>
<dbReference type="AlphaFoldDB" id="A0A1G9YTP9"/>
<dbReference type="RefSeq" id="WP_093209320.1">
    <property type="nucleotide sequence ID" value="NZ_FNGS01000017.1"/>
</dbReference>
<dbReference type="PANTHER" id="PTHR43214:SF43">
    <property type="entry name" value="TWO-COMPONENT RESPONSE REGULATOR"/>
    <property type="match status" value="1"/>
</dbReference>
<dbReference type="PANTHER" id="PTHR43214">
    <property type="entry name" value="TWO-COMPONENT RESPONSE REGULATOR"/>
    <property type="match status" value="1"/>
</dbReference>
<dbReference type="Gene3D" id="3.40.50.2300">
    <property type="match status" value="1"/>
</dbReference>
<evidence type="ECO:0000259" key="5">
    <source>
        <dbReference type="PROSITE" id="PS50110"/>
    </source>
</evidence>
<dbReference type="InterPro" id="IPR000792">
    <property type="entry name" value="Tscrpt_reg_LuxR_C"/>
</dbReference>
<dbReference type="GO" id="GO:0006355">
    <property type="term" value="P:regulation of DNA-templated transcription"/>
    <property type="evidence" value="ECO:0007669"/>
    <property type="project" value="InterPro"/>
</dbReference>
<keyword evidence="1 3" id="KW-0597">Phosphoprotein</keyword>
<dbReference type="PROSITE" id="PS50110">
    <property type="entry name" value="RESPONSE_REGULATORY"/>
    <property type="match status" value="1"/>
</dbReference>
<dbReference type="InterPro" id="IPR016032">
    <property type="entry name" value="Sig_transdc_resp-reg_C-effctor"/>
</dbReference>
<keyword evidence="7" id="KW-1185">Reference proteome</keyword>
<dbReference type="InterPro" id="IPR001789">
    <property type="entry name" value="Sig_transdc_resp-reg_receiver"/>
</dbReference>
<evidence type="ECO:0000313" key="6">
    <source>
        <dbReference type="EMBL" id="SDN12307.1"/>
    </source>
</evidence>
<evidence type="ECO:0000313" key="7">
    <source>
        <dbReference type="Proteomes" id="UP000198901"/>
    </source>
</evidence>
<dbReference type="SUPFAM" id="SSF46894">
    <property type="entry name" value="C-terminal effector domain of the bipartite response regulators"/>
    <property type="match status" value="1"/>
</dbReference>
<dbReference type="Proteomes" id="UP000198901">
    <property type="component" value="Unassembled WGS sequence"/>
</dbReference>
<dbReference type="Gene3D" id="1.10.10.10">
    <property type="entry name" value="Winged helix-like DNA-binding domain superfamily/Winged helix DNA-binding domain"/>
    <property type="match status" value="1"/>
</dbReference>
<dbReference type="InterPro" id="IPR011006">
    <property type="entry name" value="CheY-like_superfamily"/>
</dbReference>
<dbReference type="EMBL" id="FNGS01000017">
    <property type="protein sequence ID" value="SDN12307.1"/>
    <property type="molecule type" value="Genomic_DNA"/>
</dbReference>
<dbReference type="STRING" id="563176.SAMN04488090_5034"/>
<accession>A0A1G9YTP9</accession>
<dbReference type="CDD" id="cd17535">
    <property type="entry name" value="REC_NarL-like"/>
    <property type="match status" value="1"/>
</dbReference>
<protein>
    <submittedName>
        <fullName evidence="6">DNA-binding response regulator, NarL/FixJ family, contains REC and HTH domains</fullName>
    </submittedName>
</protein>
<name>A0A1G9YTP9_9BACT</name>
<dbReference type="SUPFAM" id="SSF52172">
    <property type="entry name" value="CheY-like"/>
    <property type="match status" value="1"/>
</dbReference>
<dbReference type="Pfam" id="PF00072">
    <property type="entry name" value="Response_reg"/>
    <property type="match status" value="1"/>
</dbReference>
<reference evidence="6 7" key="1">
    <citation type="submission" date="2016-10" db="EMBL/GenBank/DDBJ databases">
        <authorList>
            <person name="de Groot N.N."/>
        </authorList>
    </citation>
    <scope>NUCLEOTIDE SEQUENCE [LARGE SCALE GENOMIC DNA]</scope>
    <source>
        <strain evidence="6 7">DSM 21668</strain>
    </source>
</reference>
<evidence type="ECO:0000256" key="2">
    <source>
        <dbReference type="ARBA" id="ARBA00023125"/>
    </source>
</evidence>
<dbReference type="OrthoDB" id="941719at2"/>
<dbReference type="InterPro" id="IPR039420">
    <property type="entry name" value="WalR-like"/>
</dbReference>
<dbReference type="PRINTS" id="PR00038">
    <property type="entry name" value="HTHLUXR"/>
</dbReference>
<feature type="modified residue" description="4-aspartylphosphate" evidence="3">
    <location>
        <position position="54"/>
    </location>
</feature>
<evidence type="ECO:0000256" key="1">
    <source>
        <dbReference type="ARBA" id="ARBA00022553"/>
    </source>
</evidence>